<sequence length="191" mass="21671">MRFGRCKGLFWLAVTFDLGGLALILVGIFANLQLDGRSFGEFLIYCGGIVVFFSLLWWLAWYSGNLEISLEDLQKEIVIDKPRSFKQLARKKTGWCEKHGHERPPSSLQGLEMPRKSRLALIERISVLGGSSTPRFARDGVQMHILSMEHFCCWLCCLGAVVLPEDFHARFGRLQLFELKPALPPTSEQTL</sequence>
<evidence type="ECO:0000313" key="3">
    <source>
        <dbReference type="Proteomes" id="UP001066276"/>
    </source>
</evidence>
<keyword evidence="1" id="KW-1133">Transmembrane helix</keyword>
<keyword evidence="1" id="KW-0812">Transmembrane</keyword>
<dbReference type="Proteomes" id="UP001066276">
    <property type="component" value="Chromosome 7"/>
</dbReference>
<evidence type="ECO:0008006" key="4">
    <source>
        <dbReference type="Google" id="ProtNLM"/>
    </source>
</evidence>
<accession>A0AAV7PTT8</accession>
<keyword evidence="3" id="KW-1185">Reference proteome</keyword>
<protein>
    <recommendedName>
        <fullName evidence="4">Transmembrane protein 238</fullName>
    </recommendedName>
</protein>
<keyword evidence="1" id="KW-0472">Membrane</keyword>
<gene>
    <name evidence="2" type="ORF">NDU88_009037</name>
</gene>
<feature type="transmembrane region" description="Helical" evidence="1">
    <location>
        <begin position="42"/>
        <end position="61"/>
    </location>
</feature>
<dbReference type="PANTHER" id="PTHR28613">
    <property type="entry name" value="SI:CH211-232M10.4-RELATED"/>
    <property type="match status" value="1"/>
</dbReference>
<dbReference type="Pfam" id="PF15125">
    <property type="entry name" value="TMEM238"/>
    <property type="match status" value="1"/>
</dbReference>
<evidence type="ECO:0000256" key="1">
    <source>
        <dbReference type="SAM" id="Phobius"/>
    </source>
</evidence>
<reference evidence="2" key="1">
    <citation type="journal article" date="2022" name="bioRxiv">
        <title>Sequencing and chromosome-scale assembly of the giantPleurodeles waltlgenome.</title>
        <authorList>
            <person name="Brown T."/>
            <person name="Elewa A."/>
            <person name="Iarovenko S."/>
            <person name="Subramanian E."/>
            <person name="Araus A.J."/>
            <person name="Petzold A."/>
            <person name="Susuki M."/>
            <person name="Suzuki K.-i.T."/>
            <person name="Hayashi T."/>
            <person name="Toyoda A."/>
            <person name="Oliveira C."/>
            <person name="Osipova E."/>
            <person name="Leigh N.D."/>
            <person name="Simon A."/>
            <person name="Yun M.H."/>
        </authorList>
    </citation>
    <scope>NUCLEOTIDE SEQUENCE</scope>
    <source>
        <strain evidence="2">20211129_DDA</strain>
        <tissue evidence="2">Liver</tissue>
    </source>
</reference>
<organism evidence="2 3">
    <name type="scientific">Pleurodeles waltl</name>
    <name type="common">Iberian ribbed newt</name>
    <dbReference type="NCBI Taxonomy" id="8319"/>
    <lineage>
        <taxon>Eukaryota</taxon>
        <taxon>Metazoa</taxon>
        <taxon>Chordata</taxon>
        <taxon>Craniata</taxon>
        <taxon>Vertebrata</taxon>
        <taxon>Euteleostomi</taxon>
        <taxon>Amphibia</taxon>
        <taxon>Batrachia</taxon>
        <taxon>Caudata</taxon>
        <taxon>Salamandroidea</taxon>
        <taxon>Salamandridae</taxon>
        <taxon>Pleurodelinae</taxon>
        <taxon>Pleurodeles</taxon>
    </lineage>
</organism>
<feature type="transmembrane region" description="Helical" evidence="1">
    <location>
        <begin position="9"/>
        <end position="30"/>
    </location>
</feature>
<comment type="caution">
    <text evidence="2">The sequence shown here is derived from an EMBL/GenBank/DDBJ whole genome shotgun (WGS) entry which is preliminary data.</text>
</comment>
<evidence type="ECO:0000313" key="2">
    <source>
        <dbReference type="EMBL" id="KAJ1130687.1"/>
    </source>
</evidence>
<dbReference type="AlphaFoldDB" id="A0AAV7PTT8"/>
<dbReference type="PANTHER" id="PTHR28613:SF8">
    <property type="entry name" value="LCCL DOMAIN-CONTAINING PROTEIN"/>
    <property type="match status" value="1"/>
</dbReference>
<name>A0AAV7PTT8_PLEWA</name>
<dbReference type="InterPro" id="IPR029365">
    <property type="entry name" value="TMEM238"/>
</dbReference>
<proteinExistence type="predicted"/>
<dbReference type="EMBL" id="JANPWB010000011">
    <property type="protein sequence ID" value="KAJ1130687.1"/>
    <property type="molecule type" value="Genomic_DNA"/>
</dbReference>